<dbReference type="GO" id="GO:0015074">
    <property type="term" value="P:DNA integration"/>
    <property type="evidence" value="ECO:0007669"/>
    <property type="project" value="UniProtKB-KW"/>
</dbReference>
<dbReference type="PANTHER" id="PTHR30349:SF41">
    <property type="entry name" value="INTEGRASE_RECOMBINASE PROTEIN MJ0367-RELATED"/>
    <property type="match status" value="1"/>
</dbReference>
<keyword evidence="10" id="KW-1185">Reference proteome</keyword>
<feature type="domain" description="Core-binding (CB)" evidence="8">
    <location>
        <begin position="12"/>
        <end position="105"/>
    </location>
</feature>
<evidence type="ECO:0008006" key="11">
    <source>
        <dbReference type="Google" id="ProtNLM"/>
    </source>
</evidence>
<dbReference type="PROSITE" id="PS51898">
    <property type="entry name" value="TYR_RECOMBINASE"/>
    <property type="match status" value="1"/>
</dbReference>
<evidence type="ECO:0000256" key="2">
    <source>
        <dbReference type="ARBA" id="ARBA00008857"/>
    </source>
</evidence>
<dbReference type="GO" id="GO:0003677">
    <property type="term" value="F:DNA binding"/>
    <property type="evidence" value="ECO:0007669"/>
    <property type="project" value="UniProtKB-UniRule"/>
</dbReference>
<dbReference type="SUPFAM" id="SSF56349">
    <property type="entry name" value="DNA breaking-rejoining enzymes"/>
    <property type="match status" value="1"/>
</dbReference>
<evidence type="ECO:0000256" key="6">
    <source>
        <dbReference type="PROSITE-ProRule" id="PRU01248"/>
    </source>
</evidence>
<evidence type="ECO:0000256" key="5">
    <source>
        <dbReference type="ARBA" id="ARBA00023172"/>
    </source>
</evidence>
<dbReference type="GO" id="GO:0006310">
    <property type="term" value="P:DNA recombination"/>
    <property type="evidence" value="ECO:0007669"/>
    <property type="project" value="UniProtKB-KW"/>
</dbReference>
<dbReference type="Pfam" id="PF00589">
    <property type="entry name" value="Phage_integrase"/>
    <property type="match status" value="1"/>
</dbReference>
<evidence type="ECO:0000259" key="7">
    <source>
        <dbReference type="PROSITE" id="PS51898"/>
    </source>
</evidence>
<dbReference type="Pfam" id="PF02899">
    <property type="entry name" value="Phage_int_SAM_1"/>
    <property type="match status" value="1"/>
</dbReference>
<dbReference type="InterPro" id="IPR013762">
    <property type="entry name" value="Integrase-like_cat_sf"/>
</dbReference>
<dbReference type="EMBL" id="RHJS01000001">
    <property type="protein sequence ID" value="RRK36983.1"/>
    <property type="molecule type" value="Genomic_DNA"/>
</dbReference>
<dbReference type="Proteomes" id="UP000274920">
    <property type="component" value="Unassembled WGS sequence"/>
</dbReference>
<dbReference type="InterPro" id="IPR010998">
    <property type="entry name" value="Integrase_recombinase_N"/>
</dbReference>
<protein>
    <recommendedName>
        <fullName evidence="11">Integrase</fullName>
    </recommendedName>
</protein>
<accession>A0A426DSK8</accession>
<organism evidence="9 10">
    <name type="scientific">Schaedlerella arabinosiphila</name>
    <dbReference type="NCBI Taxonomy" id="2044587"/>
    <lineage>
        <taxon>Bacteria</taxon>
        <taxon>Bacillati</taxon>
        <taxon>Bacillota</taxon>
        <taxon>Clostridia</taxon>
        <taxon>Lachnospirales</taxon>
        <taxon>Lachnospiraceae</taxon>
        <taxon>Schaedlerella</taxon>
    </lineage>
</organism>
<comment type="similarity">
    <text evidence="2">Belongs to the 'phage' integrase family.</text>
</comment>
<dbReference type="PROSITE" id="PS51900">
    <property type="entry name" value="CB"/>
    <property type="match status" value="1"/>
</dbReference>
<dbReference type="InterPro" id="IPR011010">
    <property type="entry name" value="DNA_brk_join_enz"/>
</dbReference>
<evidence type="ECO:0000256" key="3">
    <source>
        <dbReference type="ARBA" id="ARBA00022908"/>
    </source>
</evidence>
<dbReference type="InterPro" id="IPR004107">
    <property type="entry name" value="Integrase_SAM-like_N"/>
</dbReference>
<evidence type="ECO:0000313" key="9">
    <source>
        <dbReference type="EMBL" id="RRK36983.1"/>
    </source>
</evidence>
<sequence>MGGLQMKRLKDPELFSCIKKYLTIYLPQIKNRSSNTVEAHRFSLNLYLDFLIDTVVKDLSEIKATDFCQENILLFMEWLSKERKNEVTTVNVRLSNIRSFCKYLSKNGLILHSDIDDIAGIKKLSDLRKHEVTYLTAGTMKLILEQPDISKKTGIRDKFYMALLYDSGCRNQEVLDLQVKDFIVNTDGSAELHILGKGRKYRVTPISNEVTKLFYSYCSIFHPDKSTAQQHLLFYTKRNGIVTKMSPDNVQRFLSSYEASARKIQEDIMHLHPHLFRHTRAMHLYMAGVPLPIVSEWLGHSNMETTLIYAQASIEMKRKASEKLKAHESSVFKGDVTFKYDDDEMIKKLSGLK</sequence>
<gene>
    <name evidence="9" type="ORF">EBB54_00550</name>
</gene>
<evidence type="ECO:0000259" key="8">
    <source>
        <dbReference type="PROSITE" id="PS51900"/>
    </source>
</evidence>
<dbReference type="InterPro" id="IPR050090">
    <property type="entry name" value="Tyrosine_recombinase_XerCD"/>
</dbReference>
<proteinExistence type="inferred from homology"/>
<comment type="function">
    <text evidence="1">Site-specific tyrosine recombinase, which acts by catalyzing the cutting and rejoining of the recombining DNA molecules.</text>
</comment>
<dbReference type="AlphaFoldDB" id="A0A426DSK8"/>
<keyword evidence="3" id="KW-0229">DNA integration</keyword>
<evidence type="ECO:0000313" key="10">
    <source>
        <dbReference type="Proteomes" id="UP000274920"/>
    </source>
</evidence>
<dbReference type="PANTHER" id="PTHR30349">
    <property type="entry name" value="PHAGE INTEGRASE-RELATED"/>
    <property type="match status" value="1"/>
</dbReference>
<dbReference type="InterPro" id="IPR044068">
    <property type="entry name" value="CB"/>
</dbReference>
<dbReference type="Gene3D" id="1.10.443.10">
    <property type="entry name" value="Intergrase catalytic core"/>
    <property type="match status" value="1"/>
</dbReference>
<dbReference type="InterPro" id="IPR002104">
    <property type="entry name" value="Integrase_catalytic"/>
</dbReference>
<name>A0A426DSK8_9FIRM</name>
<feature type="domain" description="Tyr recombinase" evidence="7">
    <location>
        <begin position="130"/>
        <end position="322"/>
    </location>
</feature>
<evidence type="ECO:0000256" key="1">
    <source>
        <dbReference type="ARBA" id="ARBA00003283"/>
    </source>
</evidence>
<keyword evidence="4 6" id="KW-0238">DNA-binding</keyword>
<comment type="caution">
    <text evidence="9">The sequence shown here is derived from an EMBL/GenBank/DDBJ whole genome shotgun (WGS) entry which is preliminary data.</text>
</comment>
<dbReference type="Gene3D" id="1.10.150.130">
    <property type="match status" value="1"/>
</dbReference>
<reference evidence="9" key="1">
    <citation type="submission" date="2018-10" db="EMBL/GenBank/DDBJ databases">
        <title>Schaedlerella arabinophila gen. nov. sp. nov., isolated from the mouse intestinal tract and comparative analysis with the genome of the closely related altered Schaedler flora strain ASF502.</title>
        <authorList>
            <person name="Miyake S."/>
            <person name="Soh M."/>
            <person name="Seedorf H."/>
        </authorList>
    </citation>
    <scope>NUCLEOTIDE SEQUENCE [LARGE SCALE GENOMIC DNA]</scope>
    <source>
        <strain evidence="9">DSM 106076</strain>
    </source>
</reference>
<keyword evidence="5" id="KW-0233">DNA recombination</keyword>
<evidence type="ECO:0000256" key="4">
    <source>
        <dbReference type="ARBA" id="ARBA00023125"/>
    </source>
</evidence>